<dbReference type="InterPro" id="IPR025245">
    <property type="entry name" value="DUF4197"/>
</dbReference>
<name>A0AB33Z2S0_9GAMM</name>
<evidence type="ECO:0008006" key="3">
    <source>
        <dbReference type="Google" id="ProtNLM"/>
    </source>
</evidence>
<comment type="caution">
    <text evidence="1">The sequence shown here is derived from an EMBL/GenBank/DDBJ whole genome shotgun (WGS) entry which is preliminary data.</text>
</comment>
<protein>
    <recommendedName>
        <fullName evidence="3">DUF4197 domain-containing protein</fullName>
    </recommendedName>
</protein>
<gene>
    <name evidence="1" type="ORF">L196_06350</name>
</gene>
<dbReference type="Pfam" id="PF13852">
    <property type="entry name" value="DUF4197"/>
    <property type="match status" value="1"/>
</dbReference>
<dbReference type="Proteomes" id="UP000015462">
    <property type="component" value="Unassembled WGS sequence"/>
</dbReference>
<dbReference type="AlphaFoldDB" id="A0AB33Z2S0"/>
<sequence length="248" mass="26651">MNNWLKQTTFIIALLTTPLVNAGLFDFIKDIDTSKLSIPTSSQLPANLSQTDVIAGLKEALKKGTTVAVNNLSQEGGFLNHEDVKVPIPSSLQPIASSLEMLGQGRLVDSFQATLNKAAEQAAPEAATIFANTIQNMSIDDAAQILNGSDTAATDYFKQHSSEQLLNKFLPIVKQSTDSAGVTASYKQLIANSGSIGQLVSSQTPDLDTFVAQKAVDAMFLRIAEQEKLIRENPAARTTDLLKKVFTP</sequence>
<accession>A0AB33Z2S0</accession>
<organism evidence="1 2">
    <name type="scientific">Cycloclasticus pugetii</name>
    <dbReference type="NCBI Taxonomy" id="34068"/>
    <lineage>
        <taxon>Bacteria</taxon>
        <taxon>Pseudomonadati</taxon>
        <taxon>Pseudomonadota</taxon>
        <taxon>Gammaproteobacteria</taxon>
        <taxon>Thiotrichales</taxon>
        <taxon>Piscirickettsiaceae</taxon>
        <taxon>Cycloclasticus</taxon>
    </lineage>
</organism>
<dbReference type="RefSeq" id="WP_015004980.1">
    <property type="nucleotide sequence ID" value="NZ_FQZJ01000003.1"/>
</dbReference>
<dbReference type="EMBL" id="ASHL01000004">
    <property type="protein sequence ID" value="EPD13241.1"/>
    <property type="molecule type" value="Genomic_DNA"/>
</dbReference>
<proteinExistence type="predicted"/>
<evidence type="ECO:0000313" key="2">
    <source>
        <dbReference type="Proteomes" id="UP000015462"/>
    </source>
</evidence>
<keyword evidence="2" id="KW-1185">Reference proteome</keyword>
<reference evidence="1 2" key="1">
    <citation type="journal article" date="2013" name="Genome Announc.">
        <title>Genome Sequence of the Pyrene- and Fluoranthene-Degrading Bacterium Cycloclasticus sp. Strain PY97M.</title>
        <authorList>
            <person name="Cui Z."/>
            <person name="Xu G."/>
            <person name="Li Q."/>
            <person name="Gao W."/>
            <person name="Zheng L."/>
        </authorList>
    </citation>
    <scope>NUCLEOTIDE SEQUENCE [LARGE SCALE GENOMIC DNA]</scope>
    <source>
        <strain evidence="1 2">PY97M</strain>
    </source>
</reference>
<evidence type="ECO:0000313" key="1">
    <source>
        <dbReference type="EMBL" id="EPD13241.1"/>
    </source>
</evidence>